<feature type="transmembrane region" description="Helical" evidence="8">
    <location>
        <begin position="3978"/>
        <end position="3999"/>
    </location>
</feature>
<feature type="compositionally biased region" description="Polar residues" evidence="7">
    <location>
        <begin position="1045"/>
        <end position="1063"/>
    </location>
</feature>
<evidence type="ECO:0000256" key="7">
    <source>
        <dbReference type="SAM" id="MobiDB-lite"/>
    </source>
</evidence>
<feature type="compositionally biased region" description="Low complexity" evidence="7">
    <location>
        <begin position="1174"/>
        <end position="1190"/>
    </location>
</feature>
<evidence type="ECO:0000256" key="2">
    <source>
        <dbReference type="ARBA" id="ARBA00012104"/>
    </source>
</evidence>
<feature type="compositionally biased region" description="Polar residues" evidence="7">
    <location>
        <begin position="724"/>
        <end position="735"/>
    </location>
</feature>
<feature type="region of interest" description="Disordered" evidence="7">
    <location>
        <begin position="3557"/>
        <end position="3591"/>
    </location>
</feature>
<feature type="compositionally biased region" description="Low complexity" evidence="7">
    <location>
        <begin position="1349"/>
        <end position="1366"/>
    </location>
</feature>
<feature type="region of interest" description="Disordered" evidence="7">
    <location>
        <begin position="3736"/>
        <end position="3765"/>
    </location>
</feature>
<feature type="region of interest" description="Disordered" evidence="7">
    <location>
        <begin position="3141"/>
        <end position="3346"/>
    </location>
</feature>
<feature type="region of interest" description="Disordered" evidence="7">
    <location>
        <begin position="2653"/>
        <end position="2689"/>
    </location>
</feature>
<dbReference type="GO" id="GO:0005524">
    <property type="term" value="F:ATP binding"/>
    <property type="evidence" value="ECO:0007669"/>
    <property type="project" value="UniProtKB-KW"/>
</dbReference>
<feature type="compositionally biased region" description="Basic and acidic residues" evidence="7">
    <location>
        <begin position="1275"/>
        <end position="1289"/>
    </location>
</feature>
<keyword evidence="11" id="KW-1185">Reference proteome</keyword>
<feature type="compositionally biased region" description="Low complexity" evidence="7">
    <location>
        <begin position="2157"/>
        <end position="2173"/>
    </location>
</feature>
<feature type="region of interest" description="Disordered" evidence="7">
    <location>
        <begin position="2814"/>
        <end position="2904"/>
    </location>
</feature>
<feature type="domain" description="Pyridoxamine kinase/Phosphomethylpyrimidine kinase" evidence="9">
    <location>
        <begin position="83"/>
        <end position="247"/>
    </location>
</feature>
<feature type="region of interest" description="Disordered" evidence="7">
    <location>
        <begin position="1913"/>
        <end position="2017"/>
    </location>
</feature>
<feature type="compositionally biased region" description="Polar residues" evidence="7">
    <location>
        <begin position="788"/>
        <end position="806"/>
    </location>
</feature>
<feature type="compositionally biased region" description="Polar residues" evidence="7">
    <location>
        <begin position="2679"/>
        <end position="2689"/>
    </location>
</feature>
<dbReference type="GO" id="GO:0008478">
    <property type="term" value="F:pyridoxal kinase activity"/>
    <property type="evidence" value="ECO:0007669"/>
    <property type="project" value="UniProtKB-EC"/>
</dbReference>
<dbReference type="InterPro" id="IPR013749">
    <property type="entry name" value="PM/HMP-P_kinase-1"/>
</dbReference>
<feature type="region of interest" description="Disordered" evidence="7">
    <location>
        <begin position="889"/>
        <end position="915"/>
    </location>
</feature>
<evidence type="ECO:0000256" key="3">
    <source>
        <dbReference type="ARBA" id="ARBA00022679"/>
    </source>
</evidence>
<feature type="transmembrane region" description="Helical" evidence="8">
    <location>
        <begin position="3948"/>
        <end position="3966"/>
    </location>
</feature>
<feature type="compositionally biased region" description="Low complexity" evidence="7">
    <location>
        <begin position="2662"/>
        <end position="2678"/>
    </location>
</feature>
<evidence type="ECO:0000313" key="10">
    <source>
        <dbReference type="EMBL" id="KAJ1645713.1"/>
    </source>
</evidence>
<keyword evidence="5" id="KW-0418">Kinase</keyword>
<keyword evidence="8" id="KW-0472">Membrane</keyword>
<feature type="compositionally biased region" description="Basic and acidic residues" evidence="7">
    <location>
        <begin position="1100"/>
        <end position="1109"/>
    </location>
</feature>
<feature type="region of interest" description="Disordered" evidence="7">
    <location>
        <begin position="1452"/>
        <end position="1492"/>
    </location>
</feature>
<feature type="compositionally biased region" description="Low complexity" evidence="7">
    <location>
        <begin position="1300"/>
        <end position="1309"/>
    </location>
</feature>
<feature type="region of interest" description="Disordered" evidence="7">
    <location>
        <begin position="2387"/>
        <end position="2410"/>
    </location>
</feature>
<feature type="compositionally biased region" description="Basic and acidic residues" evidence="7">
    <location>
        <begin position="1790"/>
        <end position="1799"/>
    </location>
</feature>
<feature type="region of interest" description="Disordered" evidence="7">
    <location>
        <begin position="2157"/>
        <end position="2179"/>
    </location>
</feature>
<reference evidence="10" key="1">
    <citation type="submission" date="2022-07" db="EMBL/GenBank/DDBJ databases">
        <title>Phylogenomic reconstructions and comparative analyses of Kickxellomycotina fungi.</title>
        <authorList>
            <person name="Reynolds N.K."/>
            <person name="Stajich J.E."/>
            <person name="Barry K."/>
            <person name="Grigoriev I.V."/>
            <person name="Crous P."/>
            <person name="Smith M.E."/>
        </authorList>
    </citation>
    <scope>NUCLEOTIDE SEQUENCE</scope>
    <source>
        <strain evidence="10">NBRC 105413</strain>
    </source>
</reference>
<feature type="compositionally biased region" description="Polar residues" evidence="7">
    <location>
        <begin position="1814"/>
        <end position="1856"/>
    </location>
</feature>
<evidence type="ECO:0000256" key="1">
    <source>
        <dbReference type="ARBA" id="ARBA00008805"/>
    </source>
</evidence>
<feature type="compositionally biased region" description="Low complexity" evidence="7">
    <location>
        <begin position="626"/>
        <end position="635"/>
    </location>
</feature>
<feature type="compositionally biased region" description="Low complexity" evidence="7">
    <location>
        <begin position="1237"/>
        <end position="1259"/>
    </location>
</feature>
<keyword evidence="8" id="KW-1133">Transmembrane helix</keyword>
<feature type="region of interest" description="Disordered" evidence="7">
    <location>
        <begin position="329"/>
        <end position="430"/>
    </location>
</feature>
<comment type="similarity">
    <text evidence="1">Belongs to the pyridoxine kinase family.</text>
</comment>
<feature type="compositionally biased region" description="Low complexity" evidence="7">
    <location>
        <begin position="752"/>
        <end position="761"/>
    </location>
</feature>
<feature type="compositionally biased region" description="Polar residues" evidence="7">
    <location>
        <begin position="1929"/>
        <end position="1941"/>
    </location>
</feature>
<feature type="compositionally biased region" description="Basic and acidic residues" evidence="7">
    <location>
        <begin position="3201"/>
        <end position="3225"/>
    </location>
</feature>
<feature type="compositionally biased region" description="Low complexity" evidence="7">
    <location>
        <begin position="3327"/>
        <end position="3345"/>
    </location>
</feature>
<dbReference type="SUPFAM" id="SSF53613">
    <property type="entry name" value="Ribokinase-like"/>
    <property type="match status" value="1"/>
</dbReference>
<feature type="compositionally biased region" description="Low complexity" evidence="7">
    <location>
        <begin position="443"/>
        <end position="457"/>
    </location>
</feature>
<feature type="compositionally biased region" description="Polar residues" evidence="7">
    <location>
        <begin position="639"/>
        <end position="661"/>
    </location>
</feature>
<dbReference type="CDD" id="cd01173">
    <property type="entry name" value="pyridoxal_pyridoxamine_kinase"/>
    <property type="match status" value="1"/>
</dbReference>
<feature type="compositionally biased region" description="Low complexity" evidence="7">
    <location>
        <begin position="386"/>
        <end position="402"/>
    </location>
</feature>
<dbReference type="Pfam" id="PF08543">
    <property type="entry name" value="Phos_pyr_kin"/>
    <property type="match status" value="1"/>
</dbReference>
<feature type="region of interest" description="Disordered" evidence="7">
    <location>
        <begin position="1045"/>
        <end position="1330"/>
    </location>
</feature>
<proteinExistence type="inferred from homology"/>
<feature type="compositionally biased region" description="Low complexity" evidence="7">
    <location>
        <begin position="1563"/>
        <end position="1588"/>
    </location>
</feature>
<feature type="compositionally biased region" description="Low complexity" evidence="7">
    <location>
        <begin position="889"/>
        <end position="905"/>
    </location>
</feature>
<dbReference type="InterPro" id="IPR004625">
    <property type="entry name" value="PyrdxlKinase"/>
</dbReference>
<feature type="compositionally biased region" description="Low complexity" evidence="7">
    <location>
        <begin position="3742"/>
        <end position="3764"/>
    </location>
</feature>
<keyword evidence="4" id="KW-0547">Nucleotide-binding</keyword>
<feature type="transmembrane region" description="Helical" evidence="8">
    <location>
        <begin position="3529"/>
        <end position="3549"/>
    </location>
</feature>
<feature type="compositionally biased region" description="Low complexity" evidence="7">
    <location>
        <begin position="474"/>
        <end position="483"/>
    </location>
</feature>
<evidence type="ECO:0000313" key="11">
    <source>
        <dbReference type="Proteomes" id="UP001145021"/>
    </source>
</evidence>
<feature type="compositionally biased region" description="Low complexity" evidence="7">
    <location>
        <begin position="3279"/>
        <end position="3304"/>
    </location>
</feature>
<feature type="transmembrane region" description="Helical" evidence="8">
    <location>
        <begin position="3619"/>
        <end position="3641"/>
    </location>
</feature>
<keyword evidence="6" id="KW-0067">ATP-binding</keyword>
<feature type="region of interest" description="Disordered" evidence="7">
    <location>
        <begin position="1349"/>
        <end position="1440"/>
    </location>
</feature>
<evidence type="ECO:0000259" key="9">
    <source>
        <dbReference type="Pfam" id="PF08543"/>
    </source>
</evidence>
<protein>
    <recommendedName>
        <fullName evidence="2">pyridoxal kinase</fullName>
        <ecNumber evidence="2">2.7.1.35</ecNumber>
    </recommendedName>
</protein>
<feature type="compositionally biased region" description="Basic and acidic residues" evidence="7">
    <location>
        <begin position="739"/>
        <end position="751"/>
    </location>
</feature>
<gene>
    <name evidence="10" type="ORF">LPJ64_002730</name>
</gene>
<feature type="compositionally biased region" description="Low complexity" evidence="7">
    <location>
        <begin position="2816"/>
        <end position="2834"/>
    </location>
</feature>
<feature type="compositionally biased region" description="Polar residues" evidence="7">
    <location>
        <begin position="1454"/>
        <end position="1472"/>
    </location>
</feature>
<comment type="caution">
    <text evidence="10">The sequence shown here is derived from an EMBL/GenBank/DDBJ whole genome shotgun (WGS) entry which is preliminary data.</text>
</comment>
<sequence length="4713" mass="508168">MSGSSNECNGNISTRVLSIQSHVVSGYVGNRAATFPLQLLGHEVDVINTVQFSNHTGYNSFKGQRFAATHVLELFDGLHANHLDTGYTHLLTGYIGNSENVRAVETIARRLLKANPELKFVLDPVMGDDGALYVPEELIELYRDVLCPLANMVVPNQFEAELLTGIAIRSLSDARSACDKMHQLGVPNVVITSTQLQDDGGATLHLVGSEMDPLSGLKDQFSIAFPRLKGYFTGSGDFFAALMLARHASLAPRFAGCLGSLARACELATATQAGIMEATQKFQLSTGVPAPENLVRGTRPCEMVRGFELRIIPSQSLITNPTKEFNMASYRSDKARGKRTSASISSRSSSINDLSDSEQQQQQRVPMESAGDRQQLMSLLGSYPAQSQSQSQSQSQTQTQTRSRSRSRSQRQTSSEPATPASAAITPPQRTSYATPVILAAPAPTSGATTTEGSSGSLYSHHHTIEFSSPSPPSSANVSTSSSGRLPENVHLSMPGIARPAFEPQPIKSASADQSRAELRRTTQMPPLPKPLPSLEGARSSPASQKSSRSSRPSRASSPGDRQRRKIAASHSSQLEQSPENPNSISSSYSSKSRSPGSSSLSESPHSVTLDDMQRASRMQPRRSIAADTGDAASDADNESGNSSAPLSQSTESAHSLQSANGGARGKWSQATTPSSTQDRDSGLFGGQPFSFTSPAHASSDVATPPRPGGFEPIAEIDEDAGGSWSQAVARSQGVTALRIDRSDGSSKADDASVSSSVSRPDSAHTHRSRPKYDVHVPPPETLARTPTLITRSPTPTRMLDQQQQPLRPRTPSHLSTTSSPGPGRRRRATTVSHGDDSVTHGNDPRSRRSSSSNPNAGGSSYNSHSRSRSFGSSTEHITLQQLQSQRMRLEQQLQQQQQQQQQQLHSADDLKVPLIPPPPEGGALQFLNPFVGRSNIVSSSSGDGNSGSTGTTGMQAGMAHISDTQAENVPEYLYERVSPQYHPPESATHTRIWHRKQRNPSSVVSSAASPAYTLSSAYSPSNAGSNTTYELTFLGMHRTVDSAYQPSVGSRHNSSQVMSESSVGAGLAAATRDTDNEQQQIHDEVPQTAPQAESAAELPKIKRSDSRRRSASVASSRPSQSGFLASVLSDANSSPVPSTPAELRSARRRQMHTRSESTGSSRVSSIREEFEQRQQQQARQELADDASAGNGNGSGARPKSAMSSHRGDFSRPTTPGSKKATPVLERWEHARREVASRSQSGNASSSSSSDATPASVLSAGARVPLTPKSRKVAQIRERIEEWQQRSEASDTSMGPVPPISGSIGGTPTHARGSAGTGTNTGTDSSVNTPAMSAKQNIGVIESVHVSASATPSRATVSSATSANASEMSQPRLVPLTPAHGYRAQQDSHSPLFRRPASSQLGRVRALERSNTQMSRDSKHSNDTTQSSNAPPSLFGSDKSVFDTPLLTGLPPLSVSSDISSLRTQNTSTTTKSVHRPPIPAQSPLEPEQRHEGLATVEEQGVEEREASLLDSVLSAVSSPVSVGGHKRQSMIIDARSASTEIMQDLQQVKASSPRLVHSQTHSSATSASGSSRSSRASRSSASSMGRRVTTTEVMQSPMEPALSTLSAVDRRAWAASNPTDRPPLSGISEDSMSSSQSRRWEEKMRNRAAESRMLNVENASLRPELTDSPAHARESKSSGGLVPRAERSARAMTSSRISSKNGSMSGSSFSDAVSAVSSPGIGSGPGLDAGKVTYASGDIVTSTNDMATGTNSGTSIGTHPITYGFRKERVFSALASLEGTKPGQQPQHQRPDMRERSPRSRKARYNRDPIRSGPSSPSAPVVQPNMQSKLSLTDSSGRHTSMATSGSEQQQQQKLIVSPLDSGSPDGLLRADTSPSLHSEEHHQHQQSLHMIEIPGQGSDDLLSAIATPVAANVSRPPSQRMGRHGSSPLNPYNGSPVTTASGSSAPPLPPIPVPAANQEHAETFREEQQQQQQQQQQPPGLLKRLTGTIRRKHAPSEQPPQVAKAATQPPSAAGGLPIIAYAQTPLPRRWWRNIKESMYAPIPPLHGAQEPQLPVQPDAAVDPTNDDISHIDQLPARPVRRHSFSGSTDIEQGKITASLSPRENVRRKITLGARVREMLRGRRGAIAQSLFGGPSGAVAVAGAAAGAGIIAASAAASPSHGPPHVSGSSGPPGAPLTERLDLHVANTVSSMAASDDSGVNNNNTNVNLMWASTNPFNQSLAGSSQIAPGIRRRASFDTLSVHEMAEVDRLNMHSRLNQLLSPHVVTGSRPGTNLGMVSASHLSLANSPQLGALHTGASSPVYTPSSKFSFTVPVPLPGIPGAATPTGGHTPKPLPATPRRQSLMMATGASSTSSNGNMVDNEQSVFKFPPRQEMVEKPHAVVSPSPIFKDSDHASVLSTPSRFSDKGKHASMQHGALASAAAAGVAGAGVAGAGIAGAALGASALADQPLAQASRQEMAQQPNPNTIPNASGNVINNNTSSGKVQFAPGSTPVLVNAAQITTASQQIPPIISEQILSPAQHLQQQQQQQQQAAYQQMPYTVPVEGVNDDGGLYKRPSLFQRLTSGWRKPVAQPCPPRPEENDIAGASHATNPLKAAAGIASISAAAGMLGKLFQPSTAAAGAGAVAPKDENNQIPTVDVVHSPIGYGSYVAGPQPYGINQPGQQYPPAQQQQQQQQNSGSTMYQGSTMAPMAGVAPMAIPQNTQVPGFPNTVNSTNAHLPMSQTPMPGQTHFPTYNQAGAPYSGPPMAHSGESQYPQAHQINQMNQMNQPEAAGPNKLSGPVAGHSAAGLSAPSKVMAMMASIPILGSLFSKKTPPTATPTPGVQQQQQPLPAGGFNPALVGSHPTAPMRYDSVPQHGGHHAGTYASSFSSSRPNMHQQHKPHGSSVHPGSTGHKEEDSGGLGSFLRKAMDKLNWMQIPILSFALRESFRHGLKPLVGRYALQYPLIEAEESAAIRAAAAKVEQSNVVKAGAFRALDAKEFRHAARGLRYNSLDQRLENVYVPRFSRLRKYRRAPEVWDDDDAHNIARRVFSRLNTVQSMRGREQARLNRALSITGGGRRPGEPRLRGGGGRIAKSRNYMREMERGDRLRFVEGHQGSGERALVDGIAAERTLRGGGPGPGGDLLANRIGAYFAGLRNGSRRQEPASSQHGPSSFVADSPMRRGLRHQQNQKMPASRVSPGSEGLSRIIDDDDGEVDDFERVHVSVSQDSRRCPPDNASDHGSELISIHRVSTEEDRQNQERSRDVMQRDVILDHADDDDQEDVRPADAPTGRGGLRQRLFGAFRGQRQQQGQQGQQQQQAASDREKDYALNAAAEQPPPPAPVAAPAAAAVATTNAAPTDPTKSPHYPPMFPPFSHLPPRVVEFIMHRVGEPRVFIGSATSQLVPPNNAAFDGAFGDSSPYRTGTEWNFVESVKFSSPYPTATAQVQNKSVWARINSSGPGATKTTRRLLVKSRSNEIARWPVHIEIIRDFIQLLALVLGMCGYTKSPVDSTVGQRWPWMIVSGIPATLGLLWADLSTTTGKSTGFLVFFGAVAAAALGMWAYGLYLERSPPRAPGPVGDEGSGERDKQSKKQQGSEPAEGKQEMTYEEELAVEPSPFNVLGRLFGSMPKRQRMHILYFVLTTLYIPVMKLCIEAIVWSQGFWPVPNPYRETDRPKFPSAADAQHRDPARFCYTTTMRNGRFNGAFVLLPLAVLLFLGLGLWLPVQVHQLSRRHMPRIPGWLDGKTPGYRLPPAGNAGPSRPTSALAAAAAPPTANDAGTTRAISTRDATRDDPNPMLSANALLQGIDKLGIMNPEVFGNLALLYNLANNGGGGGHGGNYGTGTEVAGLVTGMWGQMQKWFSGNNNNGSVSDDPYLGMSKDEAYQARLRDMKVSHRNRHLATVQYRRALDTDTSDYRFLYVGHYPHHAADAARLLLWKLLAVVTAVVLAKDNCWLKARSRNSLDIGRNFALLLVVLLMLRSHHSHRPYFDPTANLAALVMRMGLLVAVAFAFPLFLLSDPLSATHMGLCVTLALINLAVLLAVLWLASSALPKFQMVIRGSAQPLTLSPGILVATNPYDPRLRRLLIERVWQDTWSAILLASRDFRLLPSHRIAFCRTRAHPPYMVNFIGFAAERHLENLHLYDAIGRRAYCQAVQIERANDQRMGLMDDIARGFTGPDMFFNPYAGADAGAVNFYGIGRNDVRSWFGKAYILHFPFMVCMVYDELPDVVVPIADEQFLRLYLQQNRDDPLIRARRDVRRRLRALDGQHVTLTFIEGAGPGGSHQRYCLPEFAEDNDAYLAQFAGRRRILYRGVVSVRQHARQVVATGVNVAPGFDCALSLTDELDVDDEYLVNNLSREHNAFRMAFWQTGHAPESVMLVRTEVTPQSRRVLGLNDHNRHLLGVTPAFDMTPELRALLEENSETVDARLGPLNAALAQYMRESHQAFLRKRTGLTPSFHIDVFAPGPESYHVQQMMQQAAAANVPPPVLPATPALFGGNPALNGQWHEDEHGRLSCIPTMEQLADRLERFEENKYMRDLLIDHRDDITLLYERLRTLVPSESNDPVKFAWYIFWDDLYRRYGRSAKQGGVKELREHDVDFNPLYPQALPYYPLPRHRLELFLYERGLWKPLKTKKQGFLGGWFGGNKSNKKNALDEYDMDPMPVPDYLPGINGPVDGAAVEARLWRAGDGFEGLSDLPFEPGAPASGFLHSGLLNRLYAWLDVIAYGTDR</sequence>
<feature type="transmembrane region" description="Helical" evidence="8">
    <location>
        <begin position="4011"/>
        <end position="4030"/>
    </location>
</feature>
<feature type="region of interest" description="Disordered" evidence="7">
    <location>
        <begin position="1615"/>
        <end position="1718"/>
    </location>
</feature>
<feature type="compositionally biased region" description="Low complexity" evidence="7">
    <location>
        <begin position="538"/>
        <end position="559"/>
    </location>
</feature>
<name>A0A9W8CKP2_9FUNG</name>
<evidence type="ECO:0000256" key="5">
    <source>
        <dbReference type="ARBA" id="ARBA00022777"/>
    </source>
</evidence>
<dbReference type="PANTHER" id="PTHR10534">
    <property type="entry name" value="PYRIDOXAL KINASE"/>
    <property type="match status" value="1"/>
</dbReference>
<feature type="compositionally biased region" description="Low complexity" evidence="7">
    <location>
        <begin position="578"/>
        <end position="607"/>
    </location>
</feature>
<feature type="compositionally biased region" description="Low complexity" evidence="7">
    <location>
        <begin position="410"/>
        <end position="428"/>
    </location>
</feature>
<feature type="compositionally biased region" description="Low complexity" evidence="7">
    <location>
        <begin position="1695"/>
        <end position="1718"/>
    </location>
</feature>
<feature type="region of interest" description="Disordered" evidence="7">
    <location>
        <begin position="2082"/>
        <end position="2103"/>
    </location>
</feature>
<evidence type="ECO:0000256" key="6">
    <source>
        <dbReference type="ARBA" id="ARBA00022840"/>
    </source>
</evidence>
<feature type="compositionally biased region" description="Polar residues" evidence="7">
    <location>
        <begin position="1317"/>
        <end position="1330"/>
    </location>
</feature>
<feature type="compositionally biased region" description="Low complexity" evidence="7">
    <location>
        <begin position="341"/>
        <end position="354"/>
    </location>
</feature>
<feature type="compositionally biased region" description="Basic and acidic residues" evidence="7">
    <location>
        <begin position="834"/>
        <end position="847"/>
    </location>
</feature>
<dbReference type="PANTHER" id="PTHR10534:SF2">
    <property type="entry name" value="PYRIDOXAL KINASE"/>
    <property type="match status" value="1"/>
</dbReference>
<dbReference type="GO" id="GO:0009443">
    <property type="term" value="P:pyridoxal 5'-phosphate salvage"/>
    <property type="evidence" value="ECO:0007669"/>
    <property type="project" value="InterPro"/>
</dbReference>
<feature type="compositionally biased region" description="Basic and acidic residues" evidence="7">
    <location>
        <begin position="1639"/>
        <end position="1651"/>
    </location>
</feature>
<dbReference type="EMBL" id="JANBOH010000092">
    <property type="protein sequence ID" value="KAJ1645713.1"/>
    <property type="molecule type" value="Genomic_DNA"/>
</dbReference>
<feature type="compositionally biased region" description="Basic and acidic residues" evidence="7">
    <location>
        <begin position="1226"/>
        <end position="1236"/>
    </location>
</feature>
<dbReference type="Gene3D" id="3.40.1190.20">
    <property type="match status" value="1"/>
</dbReference>
<feature type="region of interest" description="Disordered" evidence="7">
    <location>
        <begin position="1779"/>
        <end position="1889"/>
    </location>
</feature>
<feature type="compositionally biased region" description="Low complexity" evidence="7">
    <location>
        <begin position="1112"/>
        <end position="1122"/>
    </location>
</feature>
<feature type="region of interest" description="Disordered" evidence="7">
    <location>
        <begin position="1546"/>
        <end position="1603"/>
    </location>
</feature>
<feature type="compositionally biased region" description="Basic and acidic residues" evidence="7">
    <location>
        <begin position="1961"/>
        <end position="1970"/>
    </location>
</feature>
<feature type="compositionally biased region" description="Basic and acidic residues" evidence="7">
    <location>
        <begin position="3233"/>
        <end position="3257"/>
    </location>
</feature>
<keyword evidence="3" id="KW-0808">Transferase</keyword>
<organism evidence="10 11">
    <name type="scientific">Coemansia asiatica</name>
    <dbReference type="NCBI Taxonomy" id="1052880"/>
    <lineage>
        <taxon>Eukaryota</taxon>
        <taxon>Fungi</taxon>
        <taxon>Fungi incertae sedis</taxon>
        <taxon>Zoopagomycota</taxon>
        <taxon>Kickxellomycotina</taxon>
        <taxon>Kickxellomycetes</taxon>
        <taxon>Kickxellales</taxon>
        <taxon>Kickxellaceae</taxon>
        <taxon>Coemansia</taxon>
    </lineage>
</organism>
<feature type="compositionally biased region" description="Low complexity" evidence="7">
    <location>
        <begin position="1626"/>
        <end position="1638"/>
    </location>
</feature>
<dbReference type="GO" id="GO:0005829">
    <property type="term" value="C:cytosol"/>
    <property type="evidence" value="ECO:0007669"/>
    <property type="project" value="TreeGrafter"/>
</dbReference>
<feature type="compositionally biased region" description="Polar residues" evidence="7">
    <location>
        <begin position="2086"/>
        <end position="2103"/>
    </location>
</feature>
<evidence type="ECO:0000256" key="4">
    <source>
        <dbReference type="ARBA" id="ARBA00022741"/>
    </source>
</evidence>
<evidence type="ECO:0000256" key="8">
    <source>
        <dbReference type="SAM" id="Phobius"/>
    </source>
</evidence>
<dbReference type="NCBIfam" id="TIGR00687">
    <property type="entry name" value="pyridox_kin"/>
    <property type="match status" value="1"/>
</dbReference>
<feature type="compositionally biased region" description="Low complexity" evidence="7">
    <location>
        <begin position="850"/>
        <end position="874"/>
    </location>
</feature>
<keyword evidence="8" id="KW-0812">Transmembrane</keyword>
<feature type="transmembrane region" description="Helical" evidence="8">
    <location>
        <begin position="3688"/>
        <end position="3708"/>
    </location>
</feature>
<feature type="compositionally biased region" description="Polar residues" evidence="7">
    <location>
        <begin position="2867"/>
        <end position="2879"/>
    </location>
</feature>
<dbReference type="Proteomes" id="UP001145021">
    <property type="component" value="Unassembled WGS sequence"/>
</dbReference>
<dbReference type="EC" id="2.7.1.35" evidence="2"/>
<accession>A0A9W8CKP2</accession>
<dbReference type="InterPro" id="IPR029056">
    <property type="entry name" value="Ribokinase-like"/>
</dbReference>
<feature type="region of interest" description="Disordered" evidence="7">
    <location>
        <begin position="443"/>
        <end position="874"/>
    </location>
</feature>
<feature type="compositionally biased region" description="Basic and acidic residues" evidence="7">
    <location>
        <begin position="1073"/>
        <end position="1086"/>
    </location>
</feature>